<comment type="caution">
    <text evidence="9">The sequence shown here is derived from an EMBL/GenBank/DDBJ whole genome shotgun (WGS) entry which is preliminary data.</text>
</comment>
<dbReference type="CDD" id="cd19485">
    <property type="entry name" value="KaiC-N"/>
    <property type="match status" value="1"/>
</dbReference>
<dbReference type="InterPro" id="IPR010624">
    <property type="entry name" value="KaiC_dom"/>
</dbReference>
<evidence type="ECO:0000256" key="5">
    <source>
        <dbReference type="ARBA" id="ARBA00022777"/>
    </source>
</evidence>
<keyword evidence="6" id="KW-0378">Hydrolase</keyword>
<dbReference type="PANTHER" id="PTHR42926:SF1">
    <property type="entry name" value="CIRCADIAN CLOCK OSCILLATOR PROTEIN KAIC 1"/>
    <property type="match status" value="1"/>
</dbReference>
<dbReference type="EMBL" id="JAPDOD010000015">
    <property type="protein sequence ID" value="MDA0161882.1"/>
    <property type="molecule type" value="Genomic_DNA"/>
</dbReference>
<dbReference type="InterPro" id="IPR014774">
    <property type="entry name" value="KaiC-like_dom"/>
</dbReference>
<evidence type="ECO:0000256" key="1">
    <source>
        <dbReference type="ARBA" id="ARBA00012513"/>
    </source>
</evidence>
<feature type="domain" description="KaiC" evidence="8">
    <location>
        <begin position="262"/>
        <end position="493"/>
    </location>
</feature>
<evidence type="ECO:0000256" key="6">
    <source>
        <dbReference type="ARBA" id="ARBA00022801"/>
    </source>
</evidence>
<dbReference type="PANTHER" id="PTHR42926">
    <property type="match status" value="1"/>
</dbReference>
<accession>A0A9X3S255</accession>
<dbReference type="InterPro" id="IPR047221">
    <property type="entry name" value="KaiC_N"/>
</dbReference>
<evidence type="ECO:0000256" key="4">
    <source>
        <dbReference type="ARBA" id="ARBA00022737"/>
    </source>
</evidence>
<dbReference type="PRINTS" id="PR01874">
    <property type="entry name" value="DNAREPAIRADA"/>
</dbReference>
<sequence>MLAEAIKAGMATGPDGRLGVLPKTPTGISGLDEVTGGGLPRGRPTLVCGPAGCGKTLLAMEFLVRGITEFDEPGVFVAFEETAEDLIANVASMGFDLAKFEADGRMVIDHVAIAGGEIEDAGEWDLEGLFVRLGAAIDAVGAKRVVIDTIETMFGAFSNTAVLRSELRRLFGWLKDRGVTAVITAERGDGTLTRYGIEEYVSDCVIVLDHRVSEQASTRRLRILKYRGSLHGTNEYPFLIGESGMSVLPITAHGLQHGVCTERVSTGVPRLDAMLGEGGFYKGSTVLVSGTAGTGKSTLAAQFCDAACSRGERTMYFAFEESEAEIIRNMASVGMDLRRWVDAGLLRFHCFRPTLLGLEAHLFAMQKYVREFDPAVIVKDPISDLVRVGTGADVSSMLTRQVDFLKSRGVTALFTSLNPEVATAQADQQIASLVDTWLRVKTMEGNGELNRVLYVLKSRGVANSNQIREFMLTSHGIELADVYVGPQGVLTGSARQAQEAQETAESTARSEDLEQRKLNLERRRKFVEAQTGMLWREFEDEAAGVERLIIHGSTGADDRAGQRAAQGRLRRADAALPGLFDRPSDIVAGVS</sequence>
<dbReference type="GO" id="GO:0016787">
    <property type="term" value="F:hydrolase activity"/>
    <property type="evidence" value="ECO:0007669"/>
    <property type="project" value="UniProtKB-KW"/>
</dbReference>
<dbReference type="Gene3D" id="3.40.50.300">
    <property type="entry name" value="P-loop containing nucleotide triphosphate hydrolases"/>
    <property type="match status" value="2"/>
</dbReference>
<evidence type="ECO:0000259" key="8">
    <source>
        <dbReference type="PROSITE" id="PS51146"/>
    </source>
</evidence>
<dbReference type="AlphaFoldDB" id="A0A9X3S255"/>
<name>A0A9X3S255_9ACTN</name>
<dbReference type="InterPro" id="IPR030665">
    <property type="entry name" value="KaiC"/>
</dbReference>
<dbReference type="RefSeq" id="WP_270041109.1">
    <property type="nucleotide sequence ID" value="NZ_JAPDOD010000015.1"/>
</dbReference>
<dbReference type="NCBIfam" id="NF006799">
    <property type="entry name" value="PRK09302.1"/>
    <property type="match status" value="1"/>
</dbReference>
<evidence type="ECO:0000313" key="9">
    <source>
        <dbReference type="EMBL" id="MDA0161882.1"/>
    </source>
</evidence>
<dbReference type="SUPFAM" id="SSF52540">
    <property type="entry name" value="P-loop containing nucleoside triphosphate hydrolases"/>
    <property type="match status" value="2"/>
</dbReference>
<dbReference type="SMART" id="SM00382">
    <property type="entry name" value="AAA"/>
    <property type="match status" value="2"/>
</dbReference>
<keyword evidence="5" id="KW-0418">Kinase</keyword>
<dbReference type="EC" id="2.7.11.1" evidence="1"/>
<keyword evidence="7" id="KW-0175">Coiled coil</keyword>
<dbReference type="InterPro" id="IPR003593">
    <property type="entry name" value="AAA+_ATPase"/>
</dbReference>
<organism evidence="9 10">
    <name type="scientific">Solirubrobacter ginsenosidimutans</name>
    <dbReference type="NCBI Taxonomy" id="490573"/>
    <lineage>
        <taxon>Bacteria</taxon>
        <taxon>Bacillati</taxon>
        <taxon>Actinomycetota</taxon>
        <taxon>Thermoleophilia</taxon>
        <taxon>Solirubrobacterales</taxon>
        <taxon>Solirubrobacteraceae</taxon>
        <taxon>Solirubrobacter</taxon>
    </lineage>
</organism>
<keyword evidence="2" id="KW-0597">Phosphoprotein</keyword>
<dbReference type="PROSITE" id="PS51146">
    <property type="entry name" value="KAIC"/>
    <property type="match status" value="2"/>
</dbReference>
<keyword evidence="10" id="KW-1185">Reference proteome</keyword>
<keyword evidence="3 9" id="KW-0808">Transferase</keyword>
<evidence type="ECO:0000256" key="7">
    <source>
        <dbReference type="SAM" id="Coils"/>
    </source>
</evidence>
<proteinExistence type="predicted"/>
<dbReference type="InterPro" id="IPR027417">
    <property type="entry name" value="P-loop_NTPase"/>
</dbReference>
<gene>
    <name evidence="9" type="primary">kaiC</name>
    <name evidence="9" type="ORF">OM076_16530</name>
</gene>
<dbReference type="GO" id="GO:0004674">
    <property type="term" value="F:protein serine/threonine kinase activity"/>
    <property type="evidence" value="ECO:0007669"/>
    <property type="project" value="UniProtKB-EC"/>
</dbReference>
<evidence type="ECO:0000256" key="3">
    <source>
        <dbReference type="ARBA" id="ARBA00022679"/>
    </source>
</evidence>
<dbReference type="PIRSF" id="PIRSF039117">
    <property type="entry name" value="KaiC"/>
    <property type="match status" value="1"/>
</dbReference>
<keyword evidence="4" id="KW-0677">Repeat</keyword>
<protein>
    <recommendedName>
        <fullName evidence="1">non-specific serine/threonine protein kinase</fullName>
        <ecNumber evidence="1">2.7.11.1</ecNumber>
    </recommendedName>
</protein>
<evidence type="ECO:0000256" key="2">
    <source>
        <dbReference type="ARBA" id="ARBA00022553"/>
    </source>
</evidence>
<reference evidence="9" key="1">
    <citation type="submission" date="2022-10" db="EMBL/GenBank/DDBJ databases">
        <title>The WGS of Solirubrobacter ginsenosidimutans DSM 21036.</title>
        <authorList>
            <person name="Jiang Z."/>
        </authorList>
    </citation>
    <scope>NUCLEOTIDE SEQUENCE</scope>
    <source>
        <strain evidence="9">DSM 21036</strain>
    </source>
</reference>
<dbReference type="GO" id="GO:0005524">
    <property type="term" value="F:ATP binding"/>
    <property type="evidence" value="ECO:0007669"/>
    <property type="project" value="InterPro"/>
</dbReference>
<dbReference type="Pfam" id="PF06745">
    <property type="entry name" value="ATPase"/>
    <property type="match status" value="2"/>
</dbReference>
<feature type="coiled-coil region" evidence="7">
    <location>
        <begin position="503"/>
        <end position="530"/>
    </location>
</feature>
<evidence type="ECO:0000313" key="10">
    <source>
        <dbReference type="Proteomes" id="UP001149140"/>
    </source>
</evidence>
<feature type="domain" description="KaiC" evidence="8">
    <location>
        <begin position="22"/>
        <end position="261"/>
    </location>
</feature>
<dbReference type="InterPro" id="IPR051347">
    <property type="entry name" value="Circadian_clock_KaiC-rel"/>
</dbReference>
<dbReference type="Proteomes" id="UP001149140">
    <property type="component" value="Unassembled WGS sequence"/>
</dbReference>